<evidence type="ECO:0000256" key="1">
    <source>
        <dbReference type="SAM" id="Phobius"/>
    </source>
</evidence>
<evidence type="ECO:0008006" key="4">
    <source>
        <dbReference type="Google" id="ProtNLM"/>
    </source>
</evidence>
<reference evidence="2 3" key="1">
    <citation type="submission" date="2023-07" db="EMBL/GenBank/DDBJ databases">
        <title>Genomic Encyclopedia of Type Strains, Phase IV (KMG-IV): sequencing the most valuable type-strain genomes for metagenomic binning, comparative biology and taxonomic classification.</title>
        <authorList>
            <person name="Goeker M."/>
        </authorList>
    </citation>
    <scope>NUCLEOTIDE SEQUENCE [LARGE SCALE GENOMIC DNA]</scope>
    <source>
        <strain evidence="2 3">DSM 29005</strain>
    </source>
</reference>
<dbReference type="Proteomes" id="UP001234495">
    <property type="component" value="Unassembled WGS sequence"/>
</dbReference>
<dbReference type="RefSeq" id="WP_307337610.1">
    <property type="nucleotide sequence ID" value="NZ_JAUSUD010000003.1"/>
</dbReference>
<name>A0ABT9ZCQ9_9BACI</name>
<feature type="transmembrane region" description="Helical" evidence="1">
    <location>
        <begin position="191"/>
        <end position="207"/>
    </location>
</feature>
<evidence type="ECO:0000313" key="3">
    <source>
        <dbReference type="Proteomes" id="UP001234495"/>
    </source>
</evidence>
<sequence>MDVYIYTLLLIGYVLLFIWGVMRSSNPFPYANVLILLTLGLIYDNLIIAIGTFIGEGNLLKSLSTIRFWLHAFITPTLVLFGYGVLTKTSLKWVKTRTFHLFTWGYFLTIIFIELATVTFHLTLKASNQYGVLHYTYSGEPSIPYMVIGISLWMLISSFLLMKEKRFIWMFIGTIVMTLGGALPLPFPSSATMNIFEFVFLITLWYTKNRI</sequence>
<comment type="caution">
    <text evidence="2">The sequence shown here is derived from an EMBL/GenBank/DDBJ whole genome shotgun (WGS) entry which is preliminary data.</text>
</comment>
<feature type="transmembrane region" description="Helical" evidence="1">
    <location>
        <begin position="167"/>
        <end position="185"/>
    </location>
</feature>
<keyword evidence="1" id="KW-0472">Membrane</keyword>
<feature type="transmembrane region" description="Helical" evidence="1">
    <location>
        <begin position="142"/>
        <end position="160"/>
    </location>
</feature>
<keyword evidence="1" id="KW-0812">Transmembrane</keyword>
<dbReference type="EMBL" id="JAUSUD010000003">
    <property type="protein sequence ID" value="MDQ0229596.1"/>
    <property type="molecule type" value="Genomic_DNA"/>
</dbReference>
<gene>
    <name evidence="2" type="ORF">J2S19_000848</name>
</gene>
<evidence type="ECO:0000313" key="2">
    <source>
        <dbReference type="EMBL" id="MDQ0229596.1"/>
    </source>
</evidence>
<protein>
    <recommendedName>
        <fullName evidence="4">Phospholipid phosphatase</fullName>
    </recommendedName>
</protein>
<feature type="transmembrane region" description="Helical" evidence="1">
    <location>
        <begin position="6"/>
        <end position="22"/>
    </location>
</feature>
<feature type="transmembrane region" description="Helical" evidence="1">
    <location>
        <begin position="66"/>
        <end position="86"/>
    </location>
</feature>
<proteinExistence type="predicted"/>
<feature type="transmembrane region" description="Helical" evidence="1">
    <location>
        <begin position="98"/>
        <end position="122"/>
    </location>
</feature>
<organism evidence="2 3">
    <name type="scientific">Metabacillus malikii</name>
    <dbReference type="NCBI Taxonomy" id="1504265"/>
    <lineage>
        <taxon>Bacteria</taxon>
        <taxon>Bacillati</taxon>
        <taxon>Bacillota</taxon>
        <taxon>Bacilli</taxon>
        <taxon>Bacillales</taxon>
        <taxon>Bacillaceae</taxon>
        <taxon>Metabacillus</taxon>
    </lineage>
</organism>
<keyword evidence="3" id="KW-1185">Reference proteome</keyword>
<feature type="transmembrane region" description="Helical" evidence="1">
    <location>
        <begin position="34"/>
        <end position="54"/>
    </location>
</feature>
<accession>A0ABT9ZCQ9</accession>
<keyword evidence="1" id="KW-1133">Transmembrane helix</keyword>